<dbReference type="InterPro" id="IPR036420">
    <property type="entry name" value="BRCT_dom_sf"/>
</dbReference>
<evidence type="ECO:0000313" key="4">
    <source>
        <dbReference type="EMBL" id="ODN02624.1"/>
    </source>
</evidence>
<dbReference type="OMA" id="SATHMIV"/>
<dbReference type="Pfam" id="PF12738">
    <property type="entry name" value="PTCB-BRCT"/>
    <property type="match status" value="1"/>
</dbReference>
<dbReference type="Gene3D" id="3.40.50.10190">
    <property type="entry name" value="BRCT domain"/>
    <property type="match status" value="2"/>
</dbReference>
<evidence type="ECO:0000313" key="5">
    <source>
        <dbReference type="Proteomes" id="UP000094527"/>
    </source>
</evidence>
<dbReference type="CDD" id="cd17714">
    <property type="entry name" value="BRCT_PAXIP1_rpt1"/>
    <property type="match status" value="1"/>
</dbReference>
<dbReference type="GO" id="GO:0033314">
    <property type="term" value="P:mitotic DNA replication checkpoint signaling"/>
    <property type="evidence" value="ECO:0007669"/>
    <property type="project" value="TreeGrafter"/>
</dbReference>
<sequence>MVSNMEEIPFAIEDALVDNPPKIFSDVKYCVAGNVDAKILKILDNGGAKLLNYATLSATHMIVGEGADELKLNEAEEVFELPNLQARWVVYSARAGKLLPYHGFEAQPKKLFYQISFSSSGIKGDDFRTLWGLVTYHGGRFHRRLTQKTTHLFSNTTESTKYEAAKKNGIKVVCLDWATDCIKAGSLLDDKKYDPQFLITKVEVATKPLVSLTHQVKAAPPTPTSADIPVLLPTPKGGSAQSRALKAAAAAASIPTAIRTPTSQTILQVQLSGNQPVNGPRGRGVAIRQPNPQQAQQQMLIQQKQLQGGPTQVRAHRPLMVNTQQQQVTKASPLQVKSGPTITTQPPVTQGQIPPIVVKTTGKVQPPPPPPSVQQQPQQQKPPTTQQSQLPAPQPPAQQQPQIKVACNCRDLLLSKAFLFTFSNNKVFLSSSSSPYRILK</sequence>
<dbReference type="Proteomes" id="UP000094527">
    <property type="component" value="Unassembled WGS sequence"/>
</dbReference>
<name>A0A1D2NBJ2_ORCCI</name>
<dbReference type="EMBL" id="LJIJ01000103">
    <property type="protein sequence ID" value="ODN02624.1"/>
    <property type="molecule type" value="Genomic_DNA"/>
</dbReference>
<gene>
    <name evidence="4" type="ORF">Ocin01_04066</name>
</gene>
<evidence type="ECO:0000256" key="2">
    <source>
        <dbReference type="SAM" id="MobiDB-lite"/>
    </source>
</evidence>
<feature type="domain" description="BRCT" evidence="3">
    <location>
        <begin position="107"/>
        <end position="195"/>
    </location>
</feature>
<dbReference type="SMART" id="SM00292">
    <property type="entry name" value="BRCT"/>
    <property type="match status" value="2"/>
</dbReference>
<feature type="compositionally biased region" description="Polar residues" evidence="2">
    <location>
        <begin position="338"/>
        <end position="352"/>
    </location>
</feature>
<keyword evidence="5" id="KW-1185">Reference proteome</keyword>
<feature type="region of interest" description="Disordered" evidence="2">
    <location>
        <begin position="323"/>
        <end position="402"/>
    </location>
</feature>
<dbReference type="AlphaFoldDB" id="A0A1D2NBJ2"/>
<feature type="compositionally biased region" description="Low complexity" evidence="2">
    <location>
        <begin position="373"/>
        <end position="391"/>
    </location>
</feature>
<dbReference type="STRING" id="48709.A0A1D2NBJ2"/>
<dbReference type="InterPro" id="IPR001357">
    <property type="entry name" value="BRCT_dom"/>
</dbReference>
<feature type="domain" description="BRCT" evidence="3">
    <location>
        <begin position="19"/>
        <end position="106"/>
    </location>
</feature>
<organism evidence="4 5">
    <name type="scientific">Orchesella cincta</name>
    <name type="common">Springtail</name>
    <name type="synonym">Podura cincta</name>
    <dbReference type="NCBI Taxonomy" id="48709"/>
    <lineage>
        <taxon>Eukaryota</taxon>
        <taxon>Metazoa</taxon>
        <taxon>Ecdysozoa</taxon>
        <taxon>Arthropoda</taxon>
        <taxon>Hexapoda</taxon>
        <taxon>Collembola</taxon>
        <taxon>Entomobryomorpha</taxon>
        <taxon>Entomobryoidea</taxon>
        <taxon>Orchesellidae</taxon>
        <taxon>Orchesellinae</taxon>
        <taxon>Orchesella</taxon>
    </lineage>
</organism>
<comment type="caution">
    <text evidence="4">The sequence shown here is derived from an EMBL/GenBank/DDBJ whole genome shotgun (WGS) entry which is preliminary data.</text>
</comment>
<evidence type="ECO:0000259" key="3">
    <source>
        <dbReference type="PROSITE" id="PS50172"/>
    </source>
</evidence>
<protein>
    <submittedName>
        <fullName evidence="4">PAX-interacting protein 1</fullName>
    </submittedName>
</protein>
<dbReference type="GO" id="GO:0006270">
    <property type="term" value="P:DNA replication initiation"/>
    <property type="evidence" value="ECO:0007669"/>
    <property type="project" value="TreeGrafter"/>
</dbReference>
<dbReference type="OrthoDB" id="342264at2759"/>
<dbReference type="PROSITE" id="PS50172">
    <property type="entry name" value="BRCT"/>
    <property type="match status" value="2"/>
</dbReference>
<evidence type="ECO:0000256" key="1">
    <source>
        <dbReference type="ARBA" id="ARBA00022737"/>
    </source>
</evidence>
<dbReference type="GO" id="GO:0007095">
    <property type="term" value="P:mitotic G2 DNA damage checkpoint signaling"/>
    <property type="evidence" value="ECO:0007669"/>
    <property type="project" value="TreeGrafter"/>
</dbReference>
<dbReference type="PANTHER" id="PTHR13561">
    <property type="entry name" value="DNA REPLICATION REGULATOR DPB11-RELATED"/>
    <property type="match status" value="1"/>
</dbReference>
<proteinExistence type="predicted"/>
<dbReference type="PANTHER" id="PTHR13561:SF20">
    <property type="entry name" value="DNA TOPOISOMERASE 2-BINDING PROTEIN 1"/>
    <property type="match status" value="1"/>
</dbReference>
<dbReference type="SUPFAM" id="SSF52113">
    <property type="entry name" value="BRCT domain"/>
    <property type="match status" value="2"/>
</dbReference>
<keyword evidence="1" id="KW-0677">Repeat</keyword>
<accession>A0A1D2NBJ2</accession>
<dbReference type="CDD" id="cd17710">
    <property type="entry name" value="BRCT_PAXIP1_rpt2"/>
    <property type="match status" value="1"/>
</dbReference>
<reference evidence="4 5" key="1">
    <citation type="journal article" date="2016" name="Genome Biol. Evol.">
        <title>Gene Family Evolution Reflects Adaptation to Soil Environmental Stressors in the Genome of the Collembolan Orchesella cincta.</title>
        <authorList>
            <person name="Faddeeva-Vakhrusheva A."/>
            <person name="Derks M.F."/>
            <person name="Anvar S.Y."/>
            <person name="Agamennone V."/>
            <person name="Suring W."/>
            <person name="Smit S."/>
            <person name="van Straalen N.M."/>
            <person name="Roelofs D."/>
        </authorList>
    </citation>
    <scope>NUCLEOTIDE SEQUENCE [LARGE SCALE GENOMIC DNA]</scope>
    <source>
        <tissue evidence="4">Mixed pool</tissue>
    </source>
</reference>
<feature type="compositionally biased region" description="Polar residues" evidence="2">
    <location>
        <begin position="323"/>
        <end position="332"/>
    </location>
</feature>